<keyword evidence="3" id="KW-1185">Reference proteome</keyword>
<dbReference type="PROSITE" id="PS50878">
    <property type="entry name" value="RT_POL"/>
    <property type="match status" value="1"/>
</dbReference>
<accession>A0ABQ9HTF3</accession>
<evidence type="ECO:0000313" key="2">
    <source>
        <dbReference type="EMBL" id="KAJ8887656.1"/>
    </source>
</evidence>
<feature type="domain" description="Reverse transcriptase" evidence="1">
    <location>
        <begin position="1"/>
        <end position="221"/>
    </location>
</feature>
<dbReference type="Proteomes" id="UP001159363">
    <property type="component" value="Chromosome X"/>
</dbReference>
<evidence type="ECO:0000313" key="3">
    <source>
        <dbReference type="Proteomes" id="UP001159363"/>
    </source>
</evidence>
<reference evidence="2 3" key="1">
    <citation type="submission" date="2023-02" db="EMBL/GenBank/DDBJ databases">
        <title>LHISI_Scaffold_Assembly.</title>
        <authorList>
            <person name="Stuart O.P."/>
            <person name="Cleave R."/>
            <person name="Magrath M.J.L."/>
            <person name="Mikheyev A.S."/>
        </authorList>
    </citation>
    <scope>NUCLEOTIDE SEQUENCE [LARGE SCALE GENOMIC DNA]</scope>
    <source>
        <strain evidence="2">Daus_M_001</strain>
        <tissue evidence="2">Leg muscle</tissue>
    </source>
</reference>
<comment type="caution">
    <text evidence="2">The sequence shown here is derived from an EMBL/GenBank/DDBJ whole genome shotgun (WGS) entry which is preliminary data.</text>
</comment>
<name>A0ABQ9HTF3_9NEOP</name>
<dbReference type="PANTHER" id="PTHR19446">
    <property type="entry name" value="REVERSE TRANSCRIPTASES"/>
    <property type="match status" value="1"/>
</dbReference>
<protein>
    <recommendedName>
        <fullName evidence="1">Reverse transcriptase domain-containing protein</fullName>
    </recommendedName>
</protein>
<dbReference type="CDD" id="cd01650">
    <property type="entry name" value="RT_nLTR_like"/>
    <property type="match status" value="1"/>
</dbReference>
<dbReference type="InterPro" id="IPR000477">
    <property type="entry name" value="RT_dom"/>
</dbReference>
<dbReference type="Pfam" id="PF00078">
    <property type="entry name" value="RVT_1"/>
    <property type="match status" value="1"/>
</dbReference>
<organism evidence="2 3">
    <name type="scientific">Dryococelus australis</name>
    <dbReference type="NCBI Taxonomy" id="614101"/>
    <lineage>
        <taxon>Eukaryota</taxon>
        <taxon>Metazoa</taxon>
        <taxon>Ecdysozoa</taxon>
        <taxon>Arthropoda</taxon>
        <taxon>Hexapoda</taxon>
        <taxon>Insecta</taxon>
        <taxon>Pterygota</taxon>
        <taxon>Neoptera</taxon>
        <taxon>Polyneoptera</taxon>
        <taxon>Phasmatodea</taxon>
        <taxon>Verophasmatodea</taxon>
        <taxon>Anareolatae</taxon>
        <taxon>Phasmatidae</taxon>
        <taxon>Eurycanthinae</taxon>
        <taxon>Dryococelus</taxon>
    </lineage>
</organism>
<evidence type="ECO:0000259" key="1">
    <source>
        <dbReference type="PROSITE" id="PS50878"/>
    </source>
</evidence>
<dbReference type="EMBL" id="JARBHB010000004">
    <property type="protein sequence ID" value="KAJ8887656.1"/>
    <property type="molecule type" value="Genomic_DNA"/>
</dbReference>
<gene>
    <name evidence="2" type="ORF">PR048_013874</name>
</gene>
<sequence>MFKLCRFPKAWKKAKLITQPKPGKDPSKPVNRRSISLLNSMSKIFGKALLYRLQFHADVNKIIPDNQYGFRAHHGTIHPLIKIVEDITVGFNNKEQRYTIITLLDAEKAFDKPHTRFYVTLDGIDSNTKFATAGVPQESALSPFLYSIYTAGIPITDARTNANIQMYADYTAIIKPHYNVKYALAALQRQLPTLEKWYTKWRNKINPGKSETIIITKILPR</sequence>
<proteinExistence type="predicted"/>